<protein>
    <submittedName>
        <fullName evidence="1">Uncharacterized protein</fullName>
    </submittedName>
</protein>
<dbReference type="AlphaFoldDB" id="A0A1Q9ECM3"/>
<dbReference type="Proteomes" id="UP000186817">
    <property type="component" value="Unassembled WGS sequence"/>
</dbReference>
<evidence type="ECO:0000313" key="2">
    <source>
        <dbReference type="Proteomes" id="UP000186817"/>
    </source>
</evidence>
<keyword evidence="2" id="KW-1185">Reference proteome</keyword>
<gene>
    <name evidence="1" type="ORF">AK812_SmicGene11691</name>
</gene>
<sequence>MATQELLRGWGLNVKLQVHTDSAAALGTCSRLGLGKSRHVQPRYLWIQEKLANTQFELFKIDTKLNTADLRTKSLAIECAEPHLKRMGFEVVSGGVIPDTRGDIFNTKD</sequence>
<reference evidence="1 2" key="1">
    <citation type="submission" date="2016-02" db="EMBL/GenBank/DDBJ databases">
        <title>Genome analysis of coral dinoflagellate symbionts highlights evolutionary adaptations to a symbiotic lifestyle.</title>
        <authorList>
            <person name="Aranda M."/>
            <person name="Li Y."/>
            <person name="Liew Y.J."/>
            <person name="Baumgarten S."/>
            <person name="Simakov O."/>
            <person name="Wilson M."/>
            <person name="Piel J."/>
            <person name="Ashoor H."/>
            <person name="Bougouffa S."/>
            <person name="Bajic V.B."/>
            <person name="Ryu T."/>
            <person name="Ravasi T."/>
            <person name="Bayer T."/>
            <person name="Micklem G."/>
            <person name="Kim H."/>
            <person name="Bhak J."/>
            <person name="Lajeunesse T.C."/>
            <person name="Voolstra C.R."/>
        </authorList>
    </citation>
    <scope>NUCLEOTIDE SEQUENCE [LARGE SCALE GENOMIC DNA]</scope>
    <source>
        <strain evidence="1 2">CCMP2467</strain>
    </source>
</reference>
<evidence type="ECO:0000313" key="1">
    <source>
        <dbReference type="EMBL" id="OLQ05162.1"/>
    </source>
</evidence>
<dbReference type="OrthoDB" id="434790at2759"/>
<name>A0A1Q9ECM3_SYMMI</name>
<accession>A0A1Q9ECM3</accession>
<dbReference type="EMBL" id="LSRX01000193">
    <property type="protein sequence ID" value="OLQ05162.1"/>
    <property type="molecule type" value="Genomic_DNA"/>
</dbReference>
<comment type="caution">
    <text evidence="1">The sequence shown here is derived from an EMBL/GenBank/DDBJ whole genome shotgun (WGS) entry which is preliminary data.</text>
</comment>
<organism evidence="1 2">
    <name type="scientific">Symbiodinium microadriaticum</name>
    <name type="common">Dinoflagellate</name>
    <name type="synonym">Zooxanthella microadriatica</name>
    <dbReference type="NCBI Taxonomy" id="2951"/>
    <lineage>
        <taxon>Eukaryota</taxon>
        <taxon>Sar</taxon>
        <taxon>Alveolata</taxon>
        <taxon>Dinophyceae</taxon>
        <taxon>Suessiales</taxon>
        <taxon>Symbiodiniaceae</taxon>
        <taxon>Symbiodinium</taxon>
    </lineage>
</organism>
<proteinExistence type="predicted"/>